<dbReference type="Proteomes" id="UP000790347">
    <property type="component" value="Unassembled WGS sequence"/>
</dbReference>
<keyword evidence="2" id="KW-1185">Reference proteome</keyword>
<dbReference type="AlphaFoldDB" id="A0A922I0Z1"/>
<protein>
    <submittedName>
        <fullName evidence="1">Uncharacterized protein</fullName>
    </submittedName>
</protein>
<evidence type="ECO:0000313" key="1">
    <source>
        <dbReference type="EMBL" id="KAH9516533.1"/>
    </source>
</evidence>
<reference evidence="1" key="2">
    <citation type="journal article" date="2022" name="Res Sq">
        <title>Comparative Genomics Reveals Insights into the Divergent Evolution of Astigmatic Mites and Household Pest Adaptations.</title>
        <authorList>
            <person name="Xiong Q."/>
            <person name="Wan A.T.-Y."/>
            <person name="Liu X.-Y."/>
            <person name="Fung C.S.-H."/>
            <person name="Xiao X."/>
            <person name="Malainual N."/>
            <person name="Hou J."/>
            <person name="Wang L."/>
            <person name="Wang M."/>
            <person name="Yang K."/>
            <person name="Cui Y."/>
            <person name="Leung E."/>
            <person name="Nong W."/>
            <person name="Shin S.-K."/>
            <person name="Au S."/>
            <person name="Jeong K.Y."/>
            <person name="Chew F.T."/>
            <person name="Hui J."/>
            <person name="Leung T.F."/>
            <person name="Tungtrongchitr A."/>
            <person name="Zhong N."/>
            <person name="Liu Z."/>
            <person name="Tsui S."/>
        </authorList>
    </citation>
    <scope>NUCLEOTIDE SEQUENCE</scope>
    <source>
        <strain evidence="1">Derf</strain>
        <tissue evidence="1">Whole organism</tissue>
    </source>
</reference>
<dbReference type="EMBL" id="ASGP02000003">
    <property type="protein sequence ID" value="KAH9516533.1"/>
    <property type="molecule type" value="Genomic_DNA"/>
</dbReference>
<sequence length="53" mass="6098">MLEEDKSNGCNMNGFFFGSKMHLPFRMADGLGKNGSNFEILKQKKMDEQMDHI</sequence>
<evidence type="ECO:0000313" key="2">
    <source>
        <dbReference type="Proteomes" id="UP000790347"/>
    </source>
</evidence>
<accession>A0A922I0Z1</accession>
<proteinExistence type="predicted"/>
<gene>
    <name evidence="1" type="ORF">DERF_007268</name>
</gene>
<organism evidence="1 2">
    <name type="scientific">Dermatophagoides farinae</name>
    <name type="common">American house dust mite</name>
    <dbReference type="NCBI Taxonomy" id="6954"/>
    <lineage>
        <taxon>Eukaryota</taxon>
        <taxon>Metazoa</taxon>
        <taxon>Ecdysozoa</taxon>
        <taxon>Arthropoda</taxon>
        <taxon>Chelicerata</taxon>
        <taxon>Arachnida</taxon>
        <taxon>Acari</taxon>
        <taxon>Acariformes</taxon>
        <taxon>Sarcoptiformes</taxon>
        <taxon>Astigmata</taxon>
        <taxon>Psoroptidia</taxon>
        <taxon>Analgoidea</taxon>
        <taxon>Pyroglyphidae</taxon>
        <taxon>Dermatophagoidinae</taxon>
        <taxon>Dermatophagoides</taxon>
    </lineage>
</organism>
<comment type="caution">
    <text evidence="1">The sequence shown here is derived from an EMBL/GenBank/DDBJ whole genome shotgun (WGS) entry which is preliminary data.</text>
</comment>
<reference evidence="1" key="1">
    <citation type="submission" date="2013-05" db="EMBL/GenBank/DDBJ databases">
        <authorList>
            <person name="Yim A.K.Y."/>
            <person name="Chan T.F."/>
            <person name="Ji K.M."/>
            <person name="Liu X.Y."/>
            <person name="Zhou J.W."/>
            <person name="Li R.Q."/>
            <person name="Yang K.Y."/>
            <person name="Li J."/>
            <person name="Li M."/>
            <person name="Law P.T.W."/>
            <person name="Wu Y.L."/>
            <person name="Cai Z.L."/>
            <person name="Qin H."/>
            <person name="Bao Y."/>
            <person name="Leung R.K.K."/>
            <person name="Ng P.K.S."/>
            <person name="Zou J."/>
            <person name="Zhong X.J."/>
            <person name="Ran P.X."/>
            <person name="Zhong N.S."/>
            <person name="Liu Z.G."/>
            <person name="Tsui S.K.W."/>
        </authorList>
    </citation>
    <scope>NUCLEOTIDE SEQUENCE</scope>
    <source>
        <strain evidence="1">Derf</strain>
        <tissue evidence="1">Whole organism</tissue>
    </source>
</reference>
<name>A0A922I0Z1_DERFA</name>